<proteinExistence type="predicted"/>
<dbReference type="Proteomes" id="UP000298652">
    <property type="component" value="Chromosome 5"/>
</dbReference>
<dbReference type="Gramene" id="TKW15266">
    <property type="protein sequence ID" value="TKW15266"/>
    <property type="gene ID" value="SEVIR_5G226050v2"/>
</dbReference>
<accession>A0A4V6D6Q0</accession>
<dbReference type="AlphaFoldDB" id="A0A4V6D6Q0"/>
<reference evidence="1" key="1">
    <citation type="submission" date="2019-03" db="EMBL/GenBank/DDBJ databases">
        <title>WGS assembly of Setaria viridis.</title>
        <authorList>
            <person name="Huang P."/>
            <person name="Jenkins J."/>
            <person name="Grimwood J."/>
            <person name="Barry K."/>
            <person name="Healey A."/>
            <person name="Mamidi S."/>
            <person name="Sreedasyam A."/>
            <person name="Shu S."/>
            <person name="Feldman M."/>
            <person name="Wu J."/>
            <person name="Yu Y."/>
            <person name="Chen C."/>
            <person name="Johnson J."/>
            <person name="Rokhsar D."/>
            <person name="Baxter I."/>
            <person name="Schmutz J."/>
            <person name="Brutnell T."/>
            <person name="Kellogg E."/>
        </authorList>
    </citation>
    <scope>NUCLEOTIDE SEQUENCE [LARGE SCALE GENOMIC DNA]</scope>
</reference>
<dbReference type="EMBL" id="CM016556">
    <property type="protein sequence ID" value="TKW15266.1"/>
    <property type="molecule type" value="Genomic_DNA"/>
</dbReference>
<name>A0A4V6D6Q0_SETVI</name>
<protein>
    <submittedName>
        <fullName evidence="1">Uncharacterized protein</fullName>
    </submittedName>
</protein>
<evidence type="ECO:0000313" key="2">
    <source>
        <dbReference type="Proteomes" id="UP000298652"/>
    </source>
</evidence>
<evidence type="ECO:0000313" key="1">
    <source>
        <dbReference type="EMBL" id="TKW15266.1"/>
    </source>
</evidence>
<organism evidence="1 2">
    <name type="scientific">Setaria viridis</name>
    <name type="common">Green bristlegrass</name>
    <name type="synonym">Setaria italica subsp. viridis</name>
    <dbReference type="NCBI Taxonomy" id="4556"/>
    <lineage>
        <taxon>Eukaryota</taxon>
        <taxon>Viridiplantae</taxon>
        <taxon>Streptophyta</taxon>
        <taxon>Embryophyta</taxon>
        <taxon>Tracheophyta</taxon>
        <taxon>Spermatophyta</taxon>
        <taxon>Magnoliopsida</taxon>
        <taxon>Liliopsida</taxon>
        <taxon>Poales</taxon>
        <taxon>Poaceae</taxon>
        <taxon>PACMAD clade</taxon>
        <taxon>Panicoideae</taxon>
        <taxon>Panicodae</taxon>
        <taxon>Paniceae</taxon>
        <taxon>Cenchrinae</taxon>
        <taxon>Setaria</taxon>
    </lineage>
</organism>
<keyword evidence="2" id="KW-1185">Reference proteome</keyword>
<gene>
    <name evidence="1" type="ORF">SEVIR_5G226050v2</name>
</gene>
<sequence length="102" mass="11813">MYCSIPAIWRRGSANPRWRAGVGSGSFRELCESTGTVNWRRGVREVDGCARRCLLLIQKPWHIFWLIREPSYSILFSRKMGLLSCYSFLDVIWEEFASTCSS</sequence>